<accession>A0A126HHA9</accession>
<dbReference type="EMBL" id="KT919972">
    <property type="protein sequence ID" value="ALP47275.1"/>
    <property type="molecule type" value="Genomic_DNA"/>
</dbReference>
<dbReference type="Proteomes" id="UP000230575">
    <property type="component" value="Segment"/>
</dbReference>
<name>A0A126HHA9_9CAUD</name>
<evidence type="ECO:0000313" key="2">
    <source>
        <dbReference type="Proteomes" id="UP000230575"/>
    </source>
</evidence>
<gene>
    <name evidence="1" type="ORF">phiGrn1_0053</name>
</gene>
<reference evidence="1 2" key="1">
    <citation type="journal article" date="2016" name="Front. Microbiol.">
        <title>Comparative Functional Genomic Analysis of Two Vibrio Phages Reveals Complex Metabolic Interactions with the Host Cell.</title>
        <authorList>
            <person name="Skliros D."/>
            <person name="Kalatzis P.G."/>
            <person name="Katharios P."/>
            <person name="Flemetakis E."/>
        </authorList>
    </citation>
    <scope>NUCLEOTIDE SEQUENCE [LARGE SCALE GENOMIC DNA]</scope>
</reference>
<protein>
    <submittedName>
        <fullName evidence="1">Uncharacterized protein</fullName>
    </submittedName>
</protein>
<organism evidence="1 2">
    <name type="scientific">Vibrio phage phi-Grn1</name>
    <dbReference type="NCBI Taxonomy" id="1747713"/>
    <lineage>
        <taxon>Viruses</taxon>
        <taxon>Duplodnaviria</taxon>
        <taxon>Heunggongvirae</taxon>
        <taxon>Uroviricota</taxon>
        <taxon>Caudoviricetes</taxon>
        <taxon>Pantevenvirales</taxon>
        <taxon>Straboviridae</taxon>
        <taxon>Schizotequatrovirus</taxon>
        <taxon>Schizotequatrovirus valkk3</taxon>
    </lineage>
</organism>
<proteinExistence type="predicted"/>
<evidence type="ECO:0000313" key="1">
    <source>
        <dbReference type="EMBL" id="ALP47275.1"/>
    </source>
</evidence>
<sequence>MSHKLLVITSMHGCYVDYDFRTEMFDRYMCDVVIPNDSVVLYSGTVSIDEIRAVANECYADIKIEEVSDDVFDSYL</sequence>